<evidence type="ECO:0000313" key="8">
    <source>
        <dbReference type="Proteomes" id="UP000255082"/>
    </source>
</evidence>
<dbReference type="InterPro" id="IPR038765">
    <property type="entry name" value="Papain-like_cys_pep_sf"/>
</dbReference>
<evidence type="ECO:0000256" key="3">
    <source>
        <dbReference type="ARBA" id="ARBA00022801"/>
    </source>
</evidence>
<proteinExistence type="inferred from homology"/>
<dbReference type="AlphaFoldDB" id="A0A379X5H1"/>
<dbReference type="GO" id="GO:0008234">
    <property type="term" value="F:cysteine-type peptidase activity"/>
    <property type="evidence" value="ECO:0007669"/>
    <property type="project" value="UniProtKB-KW"/>
</dbReference>
<dbReference type="EMBL" id="UGRU01000002">
    <property type="protein sequence ID" value="SUH71897.1"/>
    <property type="molecule type" value="Genomic_DNA"/>
</dbReference>
<evidence type="ECO:0000256" key="4">
    <source>
        <dbReference type="ARBA" id="ARBA00022807"/>
    </source>
</evidence>
<evidence type="ECO:0000256" key="5">
    <source>
        <dbReference type="SAM" id="MobiDB-lite"/>
    </source>
</evidence>
<reference evidence="7 8" key="1">
    <citation type="submission" date="2018-06" db="EMBL/GenBank/DDBJ databases">
        <authorList>
            <consortium name="Pathogen Informatics"/>
            <person name="Doyle S."/>
        </authorList>
    </citation>
    <scope>NUCLEOTIDE SEQUENCE [LARGE SCALE GENOMIC DNA]</scope>
    <source>
        <strain evidence="7 8">NCTC13184</strain>
    </source>
</reference>
<dbReference type="GO" id="GO:0006508">
    <property type="term" value="P:proteolysis"/>
    <property type="evidence" value="ECO:0007669"/>
    <property type="project" value="UniProtKB-KW"/>
</dbReference>
<evidence type="ECO:0000256" key="2">
    <source>
        <dbReference type="ARBA" id="ARBA00022670"/>
    </source>
</evidence>
<keyword evidence="4" id="KW-0788">Thiol protease</keyword>
<dbReference type="PANTHER" id="PTHR47359">
    <property type="entry name" value="PEPTIDOGLYCAN DL-ENDOPEPTIDASE CWLO"/>
    <property type="match status" value="1"/>
</dbReference>
<dbReference type="SUPFAM" id="SSF54001">
    <property type="entry name" value="Cysteine proteinases"/>
    <property type="match status" value="1"/>
</dbReference>
<dbReference type="RefSeq" id="WP_258562337.1">
    <property type="nucleotide sequence ID" value="NZ_UGRU01000002.1"/>
</dbReference>
<evidence type="ECO:0000256" key="1">
    <source>
        <dbReference type="ARBA" id="ARBA00007074"/>
    </source>
</evidence>
<dbReference type="EC" id="3.4.-.-" evidence="7"/>
<feature type="compositionally biased region" description="Low complexity" evidence="5">
    <location>
        <begin position="204"/>
        <end position="217"/>
    </location>
</feature>
<sequence length="365" mass="37885">MNKIVAALVGLAVAMSSVLFVVLFALDDDTACAPGGPVLGQGLPSVDGVTMAGLNQNQLQIAKLTVQVGEQRGISETGIMAALMAAAQESTFQNYANSNVPESLSLPHDAVGSDYDSVGPWQMRASIHGKDGIAALMDPTYQANWFYDTLNGIDGWQTQDPAQLAAIVENPRGDLRGLYAAHSDMAAQLYAAFKGSGGGPAPAAPSGPATCAPGTGTQPPPGDFNARVLAAAQKWLGTDYVWGGGDQTGPTAGGFDCSGLVLYAVAQASNGTIVLPHYTQSQQDDPRAQVITRDQMAPGDVVFFTSPGESDSHHVGIYAGDGKLLHAPETGDVVKYSPISAFDGERWDIRRYGSGSSATTDPNTP</sequence>
<evidence type="ECO:0000259" key="6">
    <source>
        <dbReference type="PROSITE" id="PS51935"/>
    </source>
</evidence>
<comment type="similarity">
    <text evidence="1">Belongs to the peptidase C40 family.</text>
</comment>
<keyword evidence="2" id="KW-0645">Protease</keyword>
<evidence type="ECO:0000313" key="7">
    <source>
        <dbReference type="EMBL" id="SUH71897.1"/>
    </source>
</evidence>
<name>A0A379X5H1_9NOCA</name>
<dbReference type="PROSITE" id="PS51935">
    <property type="entry name" value="NLPC_P60"/>
    <property type="match status" value="1"/>
</dbReference>
<feature type="domain" description="NlpC/P60" evidence="6">
    <location>
        <begin position="222"/>
        <end position="358"/>
    </location>
</feature>
<feature type="region of interest" description="Disordered" evidence="5">
    <location>
        <begin position="197"/>
        <end position="224"/>
    </location>
</feature>
<dbReference type="Pfam" id="PF00877">
    <property type="entry name" value="NLPC_P60"/>
    <property type="match status" value="1"/>
</dbReference>
<dbReference type="Proteomes" id="UP000255082">
    <property type="component" value="Unassembled WGS sequence"/>
</dbReference>
<organism evidence="7 8">
    <name type="scientific">Nocardia africana</name>
    <dbReference type="NCBI Taxonomy" id="134964"/>
    <lineage>
        <taxon>Bacteria</taxon>
        <taxon>Bacillati</taxon>
        <taxon>Actinomycetota</taxon>
        <taxon>Actinomycetes</taxon>
        <taxon>Mycobacteriales</taxon>
        <taxon>Nocardiaceae</taxon>
        <taxon>Nocardia</taxon>
    </lineage>
</organism>
<dbReference type="InterPro" id="IPR051794">
    <property type="entry name" value="PG_Endopeptidase_C40"/>
</dbReference>
<dbReference type="Gene3D" id="3.90.1720.10">
    <property type="entry name" value="endopeptidase domain like (from Nostoc punctiforme)"/>
    <property type="match status" value="1"/>
</dbReference>
<dbReference type="InterPro" id="IPR000064">
    <property type="entry name" value="NLP_P60_dom"/>
</dbReference>
<keyword evidence="3 7" id="KW-0378">Hydrolase</keyword>
<accession>A0A379X5H1</accession>
<dbReference type="PANTHER" id="PTHR47359:SF3">
    <property type="entry name" value="NLP_P60 DOMAIN-CONTAINING PROTEIN-RELATED"/>
    <property type="match status" value="1"/>
</dbReference>
<gene>
    <name evidence="7" type="primary">ripA_5</name>
    <name evidence="7" type="ORF">NCTC13184_07321</name>
</gene>
<protein>
    <submittedName>
        <fullName evidence="7">Peptidoglycan endopeptidase RipA</fullName>
        <ecNumber evidence="7">3.4.-.-</ecNumber>
    </submittedName>
</protein>